<dbReference type="EMBL" id="JAIWYP010000015">
    <property type="protein sequence ID" value="KAH3699769.1"/>
    <property type="molecule type" value="Genomic_DNA"/>
</dbReference>
<sequence length="122" mass="14393">MKRERCLVLLDGLDEWNNNGDHHNLPKLADVHSLCVLLITTRPWKMAEAKILYSQIDKLLQLDGVNNVFEVSRKILQCWKDFKDRQDLDIKQSEFESYVQKYDLLELPNDVVFDFTLVGERN</sequence>
<dbReference type="Gene3D" id="3.40.50.300">
    <property type="entry name" value="P-loop containing nucleotide triphosphate hydrolases"/>
    <property type="match status" value="1"/>
</dbReference>
<keyword evidence="2" id="KW-1185">Reference proteome</keyword>
<name>A0A9D4BKX1_DREPO</name>
<proteinExistence type="predicted"/>
<gene>
    <name evidence="1" type="ORF">DPMN_074731</name>
</gene>
<evidence type="ECO:0000313" key="1">
    <source>
        <dbReference type="EMBL" id="KAH3699769.1"/>
    </source>
</evidence>
<protein>
    <submittedName>
        <fullName evidence="1">Uncharacterized protein</fullName>
    </submittedName>
</protein>
<reference evidence="1" key="1">
    <citation type="journal article" date="2019" name="bioRxiv">
        <title>The Genome of the Zebra Mussel, Dreissena polymorpha: A Resource for Invasive Species Research.</title>
        <authorList>
            <person name="McCartney M.A."/>
            <person name="Auch B."/>
            <person name="Kono T."/>
            <person name="Mallez S."/>
            <person name="Zhang Y."/>
            <person name="Obille A."/>
            <person name="Becker A."/>
            <person name="Abrahante J.E."/>
            <person name="Garbe J."/>
            <person name="Badalamenti J.P."/>
            <person name="Herman A."/>
            <person name="Mangelson H."/>
            <person name="Liachko I."/>
            <person name="Sullivan S."/>
            <person name="Sone E.D."/>
            <person name="Koren S."/>
            <person name="Silverstein K.A.T."/>
            <person name="Beckman K.B."/>
            <person name="Gohl D.M."/>
        </authorList>
    </citation>
    <scope>NUCLEOTIDE SEQUENCE</scope>
    <source>
        <strain evidence="1">Duluth1</strain>
        <tissue evidence="1">Whole animal</tissue>
    </source>
</reference>
<dbReference type="Proteomes" id="UP000828390">
    <property type="component" value="Unassembled WGS sequence"/>
</dbReference>
<accession>A0A9D4BKX1</accession>
<evidence type="ECO:0000313" key="2">
    <source>
        <dbReference type="Proteomes" id="UP000828390"/>
    </source>
</evidence>
<reference evidence="1" key="2">
    <citation type="submission" date="2020-11" db="EMBL/GenBank/DDBJ databases">
        <authorList>
            <person name="McCartney M.A."/>
            <person name="Auch B."/>
            <person name="Kono T."/>
            <person name="Mallez S."/>
            <person name="Becker A."/>
            <person name="Gohl D.M."/>
            <person name="Silverstein K.A.T."/>
            <person name="Koren S."/>
            <person name="Bechman K.B."/>
            <person name="Herman A."/>
            <person name="Abrahante J.E."/>
            <person name="Garbe J."/>
        </authorList>
    </citation>
    <scope>NUCLEOTIDE SEQUENCE</scope>
    <source>
        <strain evidence="1">Duluth1</strain>
        <tissue evidence="1">Whole animal</tissue>
    </source>
</reference>
<dbReference type="InterPro" id="IPR027417">
    <property type="entry name" value="P-loop_NTPase"/>
</dbReference>
<dbReference type="AlphaFoldDB" id="A0A9D4BKX1"/>
<comment type="caution">
    <text evidence="1">The sequence shown here is derived from an EMBL/GenBank/DDBJ whole genome shotgun (WGS) entry which is preliminary data.</text>
</comment>
<organism evidence="1 2">
    <name type="scientific">Dreissena polymorpha</name>
    <name type="common">Zebra mussel</name>
    <name type="synonym">Mytilus polymorpha</name>
    <dbReference type="NCBI Taxonomy" id="45954"/>
    <lineage>
        <taxon>Eukaryota</taxon>
        <taxon>Metazoa</taxon>
        <taxon>Spiralia</taxon>
        <taxon>Lophotrochozoa</taxon>
        <taxon>Mollusca</taxon>
        <taxon>Bivalvia</taxon>
        <taxon>Autobranchia</taxon>
        <taxon>Heteroconchia</taxon>
        <taxon>Euheterodonta</taxon>
        <taxon>Imparidentia</taxon>
        <taxon>Neoheterodontei</taxon>
        <taxon>Myida</taxon>
        <taxon>Dreissenoidea</taxon>
        <taxon>Dreissenidae</taxon>
        <taxon>Dreissena</taxon>
    </lineage>
</organism>